<keyword evidence="3" id="KW-1185">Reference proteome</keyword>
<dbReference type="OrthoDB" id="5421259at2"/>
<dbReference type="Proteomes" id="UP000019151">
    <property type="component" value="Chromosome"/>
</dbReference>
<dbReference type="EMBL" id="CP007128">
    <property type="protein sequence ID" value="AHG88123.1"/>
    <property type="molecule type" value="Genomic_DNA"/>
</dbReference>
<dbReference type="STRING" id="861299.J421_0586"/>
<feature type="region of interest" description="Disordered" evidence="1">
    <location>
        <begin position="146"/>
        <end position="168"/>
    </location>
</feature>
<dbReference type="AlphaFoldDB" id="W0RFG1"/>
<evidence type="ECO:0000313" key="2">
    <source>
        <dbReference type="EMBL" id="AHG88123.1"/>
    </source>
</evidence>
<evidence type="ECO:0000256" key="1">
    <source>
        <dbReference type="SAM" id="MobiDB-lite"/>
    </source>
</evidence>
<proteinExistence type="predicted"/>
<accession>W0RFG1</accession>
<name>W0RFG1_9BACT</name>
<protein>
    <submittedName>
        <fullName evidence="2">Uncharacterized protein</fullName>
    </submittedName>
</protein>
<dbReference type="HOGENOM" id="CLU_936143_0_0_0"/>
<dbReference type="KEGG" id="gba:J421_0586"/>
<dbReference type="RefSeq" id="WP_025409666.1">
    <property type="nucleotide sequence ID" value="NZ_CP007128.1"/>
</dbReference>
<dbReference type="eggNOG" id="ENOG50336H0">
    <property type="taxonomic scope" value="Bacteria"/>
</dbReference>
<evidence type="ECO:0000313" key="3">
    <source>
        <dbReference type="Proteomes" id="UP000019151"/>
    </source>
</evidence>
<organism evidence="2 3">
    <name type="scientific">Gemmatirosa kalamazoonensis</name>
    <dbReference type="NCBI Taxonomy" id="861299"/>
    <lineage>
        <taxon>Bacteria</taxon>
        <taxon>Pseudomonadati</taxon>
        <taxon>Gemmatimonadota</taxon>
        <taxon>Gemmatimonadia</taxon>
        <taxon>Gemmatimonadales</taxon>
        <taxon>Gemmatimonadaceae</taxon>
        <taxon>Gemmatirosa</taxon>
    </lineage>
</organism>
<dbReference type="InParanoid" id="W0RFG1"/>
<gene>
    <name evidence="2" type="ORF">J421_0586</name>
</gene>
<reference evidence="2 3" key="1">
    <citation type="journal article" date="2014" name="Genome Announc.">
        <title>Genome Sequence and Methylome of Soil Bacterium Gemmatirosa kalamazoonensis KBS708T, a Member of the Rarely Cultivated Gemmatimonadetes Phylum.</title>
        <authorList>
            <person name="Debruyn J.M."/>
            <person name="Radosevich M."/>
            <person name="Wommack K.E."/>
            <person name="Polson S.W."/>
            <person name="Hauser L.J."/>
            <person name="Fawaz M.N."/>
            <person name="Korlach J."/>
            <person name="Tsai Y.C."/>
        </authorList>
    </citation>
    <scope>NUCLEOTIDE SEQUENCE [LARGE SCALE GENOMIC DNA]</scope>
    <source>
        <strain evidence="2 3">KBS708</strain>
    </source>
</reference>
<sequence>MQTSPDHCVICDAPLTLLDAATQPTCRSSACRWRYSTMPAGEKCRVCGRPLALAERVSRLCGRAACRDERMREWRQWRDRRREEDTALRAEAAALRAERAAALGIADAESYVVALTPAYVRGGLVPVPRERRRALRAHLTRVATAAIAQPDAGSDEAPDPQTDPALPPAVGRLLGTACATCGGHCCRNGSERAYISADTIRRVVRKEPGLTVNAVVARYLRRVGKTSHDDSCIYHGPTGCTLTREMRSDTCNRYFCGELAQLKRSVERGSLTRVFLTAHRGPAGELATSAFVDATGA</sequence>